<feature type="region of interest" description="Disordered" evidence="2">
    <location>
        <begin position="862"/>
        <end position="895"/>
    </location>
</feature>
<feature type="region of interest" description="Disordered" evidence="2">
    <location>
        <begin position="636"/>
        <end position="766"/>
    </location>
</feature>
<dbReference type="PANTHER" id="PTHR37327">
    <property type="entry name" value="CHROMOSOME 1, WHOLE GENOME SHOTGUN SEQUENCE"/>
    <property type="match status" value="1"/>
</dbReference>
<feature type="region of interest" description="Disordered" evidence="2">
    <location>
        <begin position="409"/>
        <end position="462"/>
    </location>
</feature>
<feature type="region of interest" description="Disordered" evidence="2">
    <location>
        <begin position="524"/>
        <end position="621"/>
    </location>
</feature>
<sequence length="1610" mass="170373">MPAPHIAFTPSAVSSSSSSSQHHAGAHSSTATTGPLPLFPPASLPITVSNASNSNAYASALSPNVPPESTVSYSRIDRIDTAGATPATGGVLPRTHHAHAHIITALASSASPTTTTSPTAAAPFNGASLPRTSSLLPPARVTSKTVPIRPGNLNGNNNGATRRALDAPATIVAASSSKNTEPYVSSSLLSANVGTPLDGQARHRPSRSNSISGAVSPTVPDPARLLNRWSTSTGSSRASVAGGRQLYHRHQRSASFSRRLSIDSLGSSLHFTEFEPTASPQKSQQTTPRKLQKNRPGTLSNGGSPLRERESPPFAFGSRGARSSRQLSPIRAIAPFASLPPIIALPSLEQEVQGGSVSFSSAANRMSPQQRRPHLRQLSSEDNIQSFYFGDAPPSAPANFSTTPKLSTMQYSRDHAEVVSASRAYPRNRSQNANGNTDSTKSTKDRSSKPPSQKAMLSRALQKANTAVQLDNAGNIEGAREAYAEACGLLQQVLLKTPGEEDRRKLEAIKITYTARIDELDIIASTQQQDTRPLPRRPSSSSGRGRSSSDLYSDENADASSDAGPEPDEDLGQLSRVYNDDDMNTQGPAEPRSIPGYSIPQSSSSPRLIQSGFNNDHPRHVSSLLNDQYTLQSTFSRSPRKEFIPPHNANADTNAIGQASSLQPPPSVNQYMPPPLSPRRVAPPSRPFEDAPTSYRYDPIEDTLSSSRYGSTLRPGSASGTATNGASAGGHGHNRTASHESVSWLDPINESGSSAASSVHSRTSSLGIRRKHIRAASGATEAEFDAALDDAIEAAYDDGYEPMGSDSIFQPSHNYKDYGNGELQVSNSLRKVELAKERVRETEREAMAFERQLRLREQVLLQQQRDDEEEEERERYERDMPRDFLDDGADSDDEERMLEEMTTGLAIEDFAFGLNQKAANKPPPQARESDSSEFTSRTWHSSMASNPPTATTVLSTVSESTILPPGSQSTISKGATNTMPPPPTQALPQLPPQHPPPQMPPPQAAARPSTAQGSPVRAGSAMSVRNRRLSGQNMKQLKIETTKLGPPSTINAPATANNASTSNLAASAALPQQPRTAGFLVQQRQALSAGPGLGPGGATAAAAIPALPGVPSMPGASSSSSRPGSSAAGGSSVAPFSRQAPTPSPGAGATMFFGASPIEAMPPPNFPPPTPPIPQGLPFADSSNGDTGRAGSPSTGRPGLRKNFSSSSLRSLRSRNMSVTNLDGDMSPGTPLSNQFTLGGFGGGLAGASSTRLTPDVPMLPTPNVTTFKDRIIVAASGVGGMHLLESDFHSPSTPGSPNPMYSDAPVPLEPCPTDTMLRPFWLMRCLYQTLVHPRGGYLSNKLFVPSDVWKVKGVRLKYLDEKVSNCDFLTSALLKLAKVDTCDADAVLEEMQSLEGVLEQTQQILSRKLGNEVGPQSANALFKEASTGVDNDAVAPGAVPRTSSVSGQSRSFSWRRLRSKNSSAGLSSSYGAANGGNGAGSGGAGGRKESVSEAGGKDGGAPLSSLPMTTQPTRRPAKRDVASAKFSGPNAVYMNALARLFDAAQSIDQIARQVDDPGLRHADKTQVGLELCTRHAAEFFAFYICRFVLSDVSLLLEKFIKRGSEWVLA</sequence>
<feature type="compositionally biased region" description="Low complexity" evidence="2">
    <location>
        <begin position="107"/>
        <end position="123"/>
    </location>
</feature>
<feature type="coiled-coil region" evidence="1">
    <location>
        <begin position="825"/>
        <end position="852"/>
    </location>
</feature>
<feature type="compositionally biased region" description="Gly residues" evidence="2">
    <location>
        <begin position="1474"/>
        <end position="1486"/>
    </location>
</feature>
<feature type="region of interest" description="Disordered" evidence="2">
    <location>
        <begin position="1112"/>
        <end position="1213"/>
    </location>
</feature>
<feature type="compositionally biased region" description="Basic and acidic residues" evidence="2">
    <location>
        <begin position="873"/>
        <end position="885"/>
    </location>
</feature>
<feature type="compositionally biased region" description="Polar residues" evidence="2">
    <location>
        <begin position="1442"/>
        <end position="1453"/>
    </location>
</feature>
<feature type="region of interest" description="Disordered" evidence="2">
    <location>
        <begin position="193"/>
        <end position="246"/>
    </location>
</feature>
<feature type="region of interest" description="Disordered" evidence="2">
    <location>
        <begin position="1433"/>
        <end position="1523"/>
    </location>
</feature>
<feature type="region of interest" description="Disordered" evidence="2">
    <location>
        <begin position="917"/>
        <end position="1033"/>
    </location>
</feature>
<dbReference type="Proteomes" id="UP001642406">
    <property type="component" value="Unassembled WGS sequence"/>
</dbReference>
<proteinExistence type="predicted"/>
<dbReference type="EMBL" id="CAWUHC010000224">
    <property type="protein sequence ID" value="CAK7237909.1"/>
    <property type="molecule type" value="Genomic_DNA"/>
</dbReference>
<feature type="region of interest" description="Disordered" evidence="2">
    <location>
        <begin position="107"/>
        <end position="162"/>
    </location>
</feature>
<feature type="compositionally biased region" description="Pro residues" evidence="2">
    <location>
        <begin position="1160"/>
        <end position="1175"/>
    </location>
</feature>
<keyword evidence="1" id="KW-0175">Coiled coil</keyword>
<dbReference type="SUPFAM" id="SSF116846">
    <property type="entry name" value="MIT domain"/>
    <property type="match status" value="1"/>
</dbReference>
<dbReference type="PANTHER" id="PTHR37327:SF1">
    <property type="entry name" value="MICROTUBULE INTERACTING AND TRANSPORT DOMAIN-CONTAINING PROTEIN"/>
    <property type="match status" value="1"/>
</dbReference>
<gene>
    <name evidence="4" type="ORF">SBRCBS47491_010201</name>
</gene>
<feature type="compositionally biased region" description="Polar residues" evidence="2">
    <location>
        <begin position="650"/>
        <end position="662"/>
    </location>
</feature>
<feature type="compositionally biased region" description="Low complexity" evidence="2">
    <location>
        <begin position="11"/>
        <end position="33"/>
    </location>
</feature>
<reference evidence="4 5" key="1">
    <citation type="submission" date="2024-01" db="EMBL/GenBank/DDBJ databases">
        <authorList>
            <person name="Allen C."/>
            <person name="Tagirdzhanova G."/>
        </authorList>
    </citation>
    <scope>NUCLEOTIDE SEQUENCE [LARGE SCALE GENOMIC DNA]</scope>
</reference>
<dbReference type="InterPro" id="IPR036181">
    <property type="entry name" value="MIT_dom_sf"/>
</dbReference>
<name>A0ABP0D0H5_9PEZI</name>
<evidence type="ECO:0000256" key="1">
    <source>
        <dbReference type="SAM" id="Coils"/>
    </source>
</evidence>
<feature type="compositionally biased region" description="Polar residues" evidence="2">
    <location>
        <begin position="932"/>
        <end position="978"/>
    </location>
</feature>
<comment type="caution">
    <text evidence="4">The sequence shown here is derived from an EMBL/GenBank/DDBJ whole genome shotgun (WGS) entry which is preliminary data.</text>
</comment>
<feature type="compositionally biased region" description="Acidic residues" evidence="2">
    <location>
        <begin position="886"/>
        <end position="895"/>
    </location>
</feature>
<feature type="region of interest" description="Disordered" evidence="2">
    <location>
        <begin position="273"/>
        <end position="322"/>
    </location>
</feature>
<feature type="compositionally biased region" description="Polar residues" evidence="2">
    <location>
        <begin position="278"/>
        <end position="303"/>
    </location>
</feature>
<feature type="compositionally biased region" description="Pro residues" evidence="2">
    <location>
        <begin position="663"/>
        <end position="677"/>
    </location>
</feature>
<feature type="compositionally biased region" description="Low complexity" evidence="2">
    <location>
        <begin position="716"/>
        <end position="726"/>
    </location>
</feature>
<feature type="compositionally biased region" description="Low complexity" evidence="2">
    <location>
        <begin position="751"/>
        <end position="765"/>
    </location>
</feature>
<feature type="compositionally biased region" description="Pro residues" evidence="2">
    <location>
        <begin position="979"/>
        <end position="1003"/>
    </location>
</feature>
<feature type="compositionally biased region" description="Low complexity" evidence="2">
    <location>
        <begin position="537"/>
        <end position="549"/>
    </location>
</feature>
<feature type="compositionally biased region" description="Low complexity" evidence="2">
    <location>
        <begin position="1462"/>
        <end position="1473"/>
    </location>
</feature>
<keyword evidence="5" id="KW-1185">Reference proteome</keyword>
<protein>
    <recommendedName>
        <fullName evidence="3">MIT domain-containing protein</fullName>
    </recommendedName>
</protein>
<dbReference type="InterPro" id="IPR007330">
    <property type="entry name" value="MIT_dom"/>
</dbReference>
<feature type="region of interest" description="Disordered" evidence="2">
    <location>
        <begin position="1"/>
        <end position="36"/>
    </location>
</feature>
<feature type="compositionally biased region" description="Low complexity" evidence="2">
    <location>
        <begin position="1112"/>
        <end position="1137"/>
    </location>
</feature>
<organism evidence="4 5">
    <name type="scientific">Sporothrix bragantina</name>
    <dbReference type="NCBI Taxonomy" id="671064"/>
    <lineage>
        <taxon>Eukaryota</taxon>
        <taxon>Fungi</taxon>
        <taxon>Dikarya</taxon>
        <taxon>Ascomycota</taxon>
        <taxon>Pezizomycotina</taxon>
        <taxon>Sordariomycetes</taxon>
        <taxon>Sordariomycetidae</taxon>
        <taxon>Ophiostomatales</taxon>
        <taxon>Ophiostomataceae</taxon>
        <taxon>Sporothrix</taxon>
    </lineage>
</organism>
<evidence type="ECO:0000256" key="2">
    <source>
        <dbReference type="SAM" id="MobiDB-lite"/>
    </source>
</evidence>
<dbReference type="Pfam" id="PF04212">
    <property type="entry name" value="MIT"/>
    <property type="match status" value="1"/>
</dbReference>
<accession>A0ABP0D0H5</accession>
<evidence type="ECO:0000313" key="5">
    <source>
        <dbReference type="Proteomes" id="UP001642406"/>
    </source>
</evidence>
<evidence type="ECO:0000259" key="3">
    <source>
        <dbReference type="Pfam" id="PF04212"/>
    </source>
</evidence>
<feature type="compositionally biased region" description="Polar residues" evidence="2">
    <location>
        <begin position="599"/>
        <end position="614"/>
    </location>
</feature>
<dbReference type="Gene3D" id="1.20.58.80">
    <property type="entry name" value="Phosphotransferase system, lactose/cellobiose-type IIA subunit"/>
    <property type="match status" value="1"/>
</dbReference>
<feature type="compositionally biased region" description="Polar residues" evidence="2">
    <location>
        <begin position="228"/>
        <end position="238"/>
    </location>
</feature>
<evidence type="ECO:0000313" key="4">
    <source>
        <dbReference type="EMBL" id="CAK7237909.1"/>
    </source>
</evidence>
<feature type="domain" description="MIT" evidence="3">
    <location>
        <begin position="457"/>
        <end position="520"/>
    </location>
</feature>